<dbReference type="EnsemblPlants" id="QL04p038516:mrna">
    <property type="protein sequence ID" value="QL04p038516:mrna:CDS:1"/>
    <property type="gene ID" value="QL04p038516"/>
</dbReference>
<proteinExistence type="predicted"/>
<dbReference type="PANTHER" id="PTHR46328">
    <property type="entry name" value="FAR-RED IMPAIRED RESPONSIVE (FAR1) FAMILY PROTEIN-RELATED"/>
    <property type="match status" value="1"/>
</dbReference>
<dbReference type="AlphaFoldDB" id="A0A7N2LEI3"/>
<accession>A0A7N2LEI3</accession>
<dbReference type="Pfam" id="PF03101">
    <property type="entry name" value="FAR1"/>
    <property type="match status" value="1"/>
</dbReference>
<reference evidence="2 3" key="1">
    <citation type="journal article" date="2016" name="G3 (Bethesda)">
        <title>First Draft Assembly and Annotation of the Genome of a California Endemic Oak Quercus lobata Nee (Fagaceae).</title>
        <authorList>
            <person name="Sork V.L."/>
            <person name="Fitz-Gibbon S.T."/>
            <person name="Puiu D."/>
            <person name="Crepeau M."/>
            <person name="Gugger P.F."/>
            <person name="Sherman R."/>
            <person name="Stevens K."/>
            <person name="Langley C.H."/>
            <person name="Pellegrini M."/>
            <person name="Salzberg S.L."/>
        </authorList>
    </citation>
    <scope>NUCLEOTIDE SEQUENCE [LARGE SCALE GENOMIC DNA]</scope>
    <source>
        <strain evidence="2 3">cv. SW786</strain>
    </source>
</reference>
<keyword evidence="3" id="KW-1185">Reference proteome</keyword>
<name>A0A7N2LEI3_QUELO</name>
<dbReference type="Proteomes" id="UP000594261">
    <property type="component" value="Chromosome 4"/>
</dbReference>
<evidence type="ECO:0000259" key="1">
    <source>
        <dbReference type="Pfam" id="PF03101"/>
    </source>
</evidence>
<dbReference type="PANTHER" id="PTHR46328:SF14">
    <property type="entry name" value="FAR-RED IMPAIRED RESPONSIVE (FAR1) FAMILY PROTEIN"/>
    <property type="match status" value="1"/>
</dbReference>
<dbReference type="Gramene" id="QL04p038516:mrna">
    <property type="protein sequence ID" value="QL04p038516:mrna:CDS:1"/>
    <property type="gene ID" value="QL04p038516"/>
</dbReference>
<dbReference type="InParanoid" id="A0A7N2LEI3"/>
<sequence length="130" mass="14738">MDHNIENNGKAVFIDLNDIDAGEDVNNIIDNECIMGQQGSGDATQNVEKHWKTILDKGIDHLTDAQIIGLRFSSLDDGGQFYYTFAKLVGFSIRKDEIKRNKNNIVSSKRWVCAKEGFRTTRKEDNLNCK</sequence>
<dbReference type="EMBL" id="LRBV02000004">
    <property type="status" value="NOT_ANNOTATED_CDS"/>
    <property type="molecule type" value="Genomic_DNA"/>
</dbReference>
<dbReference type="InterPro" id="IPR004330">
    <property type="entry name" value="FAR1_DNA_bnd_dom"/>
</dbReference>
<protein>
    <recommendedName>
        <fullName evidence="1">FAR1 domain-containing protein</fullName>
    </recommendedName>
</protein>
<evidence type="ECO:0000313" key="2">
    <source>
        <dbReference type="EnsemblPlants" id="QL04p038516:mrna:CDS:1"/>
    </source>
</evidence>
<feature type="domain" description="FAR1" evidence="1">
    <location>
        <begin position="80"/>
        <end position="125"/>
    </location>
</feature>
<evidence type="ECO:0000313" key="3">
    <source>
        <dbReference type="Proteomes" id="UP000594261"/>
    </source>
</evidence>
<reference evidence="2" key="2">
    <citation type="submission" date="2021-01" db="UniProtKB">
        <authorList>
            <consortium name="EnsemblPlants"/>
        </authorList>
    </citation>
    <scope>IDENTIFICATION</scope>
</reference>
<organism evidence="2 3">
    <name type="scientific">Quercus lobata</name>
    <name type="common">Valley oak</name>
    <dbReference type="NCBI Taxonomy" id="97700"/>
    <lineage>
        <taxon>Eukaryota</taxon>
        <taxon>Viridiplantae</taxon>
        <taxon>Streptophyta</taxon>
        <taxon>Embryophyta</taxon>
        <taxon>Tracheophyta</taxon>
        <taxon>Spermatophyta</taxon>
        <taxon>Magnoliopsida</taxon>
        <taxon>eudicotyledons</taxon>
        <taxon>Gunneridae</taxon>
        <taxon>Pentapetalae</taxon>
        <taxon>rosids</taxon>
        <taxon>fabids</taxon>
        <taxon>Fagales</taxon>
        <taxon>Fagaceae</taxon>
        <taxon>Quercus</taxon>
    </lineage>
</organism>